<feature type="chain" id="PRO_5016858180" description="OmpA-like domain-containing protein" evidence="3">
    <location>
        <begin position="27"/>
        <end position="435"/>
    </location>
</feature>
<keyword evidence="3" id="KW-0732">Signal</keyword>
<name>A0A364XZG1_9BACT</name>
<evidence type="ECO:0000256" key="3">
    <source>
        <dbReference type="SAM" id="SignalP"/>
    </source>
</evidence>
<comment type="caution">
    <text evidence="6">The sequence shown here is derived from an EMBL/GenBank/DDBJ whole genome shotgun (WGS) entry which is preliminary data.</text>
</comment>
<dbReference type="AlphaFoldDB" id="A0A364XZG1"/>
<dbReference type="Proteomes" id="UP000251889">
    <property type="component" value="Unassembled WGS sequence"/>
</dbReference>
<dbReference type="PANTHER" id="PTHR30329:SF21">
    <property type="entry name" value="LIPOPROTEIN YIAD-RELATED"/>
    <property type="match status" value="1"/>
</dbReference>
<dbReference type="InterPro" id="IPR036680">
    <property type="entry name" value="SPOR-like_sf"/>
</dbReference>
<dbReference type="InterPro" id="IPR007730">
    <property type="entry name" value="SPOR-like_dom"/>
</dbReference>
<evidence type="ECO:0000256" key="1">
    <source>
        <dbReference type="PROSITE-ProRule" id="PRU00473"/>
    </source>
</evidence>
<dbReference type="CDD" id="cd07185">
    <property type="entry name" value="OmpA_C-like"/>
    <property type="match status" value="1"/>
</dbReference>
<evidence type="ECO:0000259" key="4">
    <source>
        <dbReference type="PROSITE" id="PS51123"/>
    </source>
</evidence>
<sequence>MRTIRLFALVGIFLVLYTLKPTNAQAQINALGHPNYVVIGAFSIHNNATRFVSHAHNDLNMPARFELNTDRNLYYVYVMSTADKSQAISIAKRLRNESEFRDTWVYSGDLGDVVSPNHQRGEDINPMTEQKMERISSNEQKAGQPDVTETNENPQQQLPKQTLADNATTSSPTTAATPEKQPAQEHQSSTQAKNNLDDGVEGKNFLFKLYRATDSEPVEGDVDAIDAERSRKIASYKGNAQVRIPSPASKTGTLSLACEVFGYRKVQREVNYDAPVADDIQTDENGNVVVPFELVRLQKGDIAVMYNVYFFKDAAVMRPESRYEVNSLLEMLNENPKYRIRIHGHTNGGAAGKIISKGKDSDHFFSLTNTNEGYGSAKKLSSERAEIIRNYMVAQGIDPARMQVKAWGGKKPIHDKHHSRAQENVRVEIEIVEDK</sequence>
<dbReference type="PANTHER" id="PTHR30329">
    <property type="entry name" value="STATOR ELEMENT OF FLAGELLAR MOTOR COMPLEX"/>
    <property type="match status" value="1"/>
</dbReference>
<dbReference type="OrthoDB" id="976599at2"/>
<dbReference type="RefSeq" id="WP_112748584.1">
    <property type="nucleotide sequence ID" value="NZ_QMFY01000011.1"/>
</dbReference>
<dbReference type="PROSITE" id="PS51123">
    <property type="entry name" value="OMPA_2"/>
    <property type="match status" value="1"/>
</dbReference>
<dbReference type="GO" id="GO:0016020">
    <property type="term" value="C:membrane"/>
    <property type="evidence" value="ECO:0007669"/>
    <property type="project" value="UniProtKB-UniRule"/>
</dbReference>
<reference evidence="6 7" key="1">
    <citation type="submission" date="2018-06" db="EMBL/GenBank/DDBJ databases">
        <title>Chryseolinea flavus sp. nov., a member of the phylum Bacteroidetes isolated from soil.</title>
        <authorList>
            <person name="Li Y."/>
            <person name="Wang J."/>
        </authorList>
    </citation>
    <scope>NUCLEOTIDE SEQUENCE [LARGE SCALE GENOMIC DNA]</scope>
    <source>
        <strain evidence="6 7">SDU1-6</strain>
    </source>
</reference>
<gene>
    <name evidence="6" type="ORF">DQQ10_19425</name>
</gene>
<dbReference type="Pfam" id="PF00691">
    <property type="entry name" value="OmpA"/>
    <property type="match status" value="1"/>
</dbReference>
<feature type="compositionally biased region" description="Polar residues" evidence="2">
    <location>
        <begin position="184"/>
        <end position="194"/>
    </location>
</feature>
<evidence type="ECO:0000313" key="6">
    <source>
        <dbReference type="EMBL" id="RAV99395.1"/>
    </source>
</evidence>
<evidence type="ECO:0000256" key="2">
    <source>
        <dbReference type="SAM" id="MobiDB-lite"/>
    </source>
</evidence>
<dbReference type="InterPro" id="IPR050330">
    <property type="entry name" value="Bact_OuterMem_StrucFunc"/>
</dbReference>
<feature type="signal peptide" evidence="3">
    <location>
        <begin position="1"/>
        <end position="26"/>
    </location>
</feature>
<dbReference type="EMBL" id="QMFY01000011">
    <property type="protein sequence ID" value="RAV99395.1"/>
    <property type="molecule type" value="Genomic_DNA"/>
</dbReference>
<feature type="domain" description="SPOR" evidence="5">
    <location>
        <begin position="29"/>
        <end position="107"/>
    </location>
</feature>
<accession>A0A364XZG1</accession>
<evidence type="ECO:0008006" key="8">
    <source>
        <dbReference type="Google" id="ProtNLM"/>
    </source>
</evidence>
<feature type="compositionally biased region" description="Polar residues" evidence="2">
    <location>
        <begin position="137"/>
        <end position="166"/>
    </location>
</feature>
<organism evidence="6 7">
    <name type="scientific">Pseudochryseolinea flava</name>
    <dbReference type="NCBI Taxonomy" id="2059302"/>
    <lineage>
        <taxon>Bacteria</taxon>
        <taxon>Pseudomonadati</taxon>
        <taxon>Bacteroidota</taxon>
        <taxon>Cytophagia</taxon>
        <taxon>Cytophagales</taxon>
        <taxon>Fulvivirgaceae</taxon>
        <taxon>Pseudochryseolinea</taxon>
    </lineage>
</organism>
<feature type="region of interest" description="Disordered" evidence="2">
    <location>
        <begin position="130"/>
        <end position="199"/>
    </location>
</feature>
<evidence type="ECO:0000313" key="7">
    <source>
        <dbReference type="Proteomes" id="UP000251889"/>
    </source>
</evidence>
<dbReference type="SUPFAM" id="SSF103088">
    <property type="entry name" value="OmpA-like"/>
    <property type="match status" value="1"/>
</dbReference>
<feature type="domain" description="OmpA-like" evidence="4">
    <location>
        <begin position="297"/>
        <end position="435"/>
    </location>
</feature>
<protein>
    <recommendedName>
        <fullName evidence="8">OmpA-like domain-containing protein</fullName>
    </recommendedName>
</protein>
<proteinExistence type="predicted"/>
<dbReference type="GO" id="GO:0042834">
    <property type="term" value="F:peptidoglycan binding"/>
    <property type="evidence" value="ECO:0007669"/>
    <property type="project" value="InterPro"/>
</dbReference>
<dbReference type="Gene3D" id="3.30.1330.60">
    <property type="entry name" value="OmpA-like domain"/>
    <property type="match status" value="1"/>
</dbReference>
<feature type="compositionally biased region" description="Low complexity" evidence="2">
    <location>
        <begin position="167"/>
        <end position="178"/>
    </location>
</feature>
<dbReference type="InterPro" id="IPR036737">
    <property type="entry name" value="OmpA-like_sf"/>
</dbReference>
<dbReference type="SUPFAM" id="SSF110997">
    <property type="entry name" value="Sporulation related repeat"/>
    <property type="match status" value="1"/>
</dbReference>
<evidence type="ECO:0000259" key="5">
    <source>
        <dbReference type="PROSITE" id="PS51724"/>
    </source>
</evidence>
<keyword evidence="7" id="KW-1185">Reference proteome</keyword>
<dbReference type="InterPro" id="IPR006665">
    <property type="entry name" value="OmpA-like"/>
</dbReference>
<dbReference type="PROSITE" id="PS51724">
    <property type="entry name" value="SPOR"/>
    <property type="match status" value="1"/>
</dbReference>
<keyword evidence="1" id="KW-0472">Membrane</keyword>